<protein>
    <submittedName>
        <fullName evidence="4">TIGR01777 family protein</fullName>
    </submittedName>
</protein>
<keyword evidence="5" id="KW-1185">Reference proteome</keyword>
<dbReference type="Proteomes" id="UP000640725">
    <property type="component" value="Unassembled WGS sequence"/>
</dbReference>
<dbReference type="EMBL" id="JADEWU010000002">
    <property type="protein sequence ID" value="MBE9141887.1"/>
    <property type="molecule type" value="Genomic_DNA"/>
</dbReference>
<evidence type="ECO:0000259" key="3">
    <source>
        <dbReference type="Pfam" id="PF08338"/>
    </source>
</evidence>
<comment type="similarity">
    <text evidence="1">Belongs to the NAD(P)-dependent epimerase/dehydratase family. SDR39U1 subfamily.</text>
</comment>
<feature type="domain" description="DUF1731" evidence="3">
    <location>
        <begin position="258"/>
        <end position="304"/>
    </location>
</feature>
<dbReference type="NCBIfam" id="TIGR01777">
    <property type="entry name" value="yfcH"/>
    <property type="match status" value="1"/>
</dbReference>
<feature type="domain" description="NAD-dependent epimerase/dehydratase" evidence="2">
    <location>
        <begin position="3"/>
        <end position="222"/>
    </location>
</feature>
<dbReference type="PANTHER" id="PTHR11092:SF0">
    <property type="entry name" value="EPIMERASE FAMILY PROTEIN SDR39U1"/>
    <property type="match status" value="1"/>
</dbReference>
<organism evidence="4 5">
    <name type="scientific">Planktothrix mougeotii LEGE 06226</name>
    <dbReference type="NCBI Taxonomy" id="1828728"/>
    <lineage>
        <taxon>Bacteria</taxon>
        <taxon>Bacillati</taxon>
        <taxon>Cyanobacteriota</taxon>
        <taxon>Cyanophyceae</taxon>
        <taxon>Oscillatoriophycideae</taxon>
        <taxon>Oscillatoriales</taxon>
        <taxon>Microcoleaceae</taxon>
        <taxon>Planktothrix</taxon>
    </lineage>
</organism>
<dbReference type="PANTHER" id="PTHR11092">
    <property type="entry name" value="SUGAR NUCLEOTIDE EPIMERASE RELATED"/>
    <property type="match status" value="1"/>
</dbReference>
<dbReference type="InterPro" id="IPR013549">
    <property type="entry name" value="DUF1731"/>
</dbReference>
<evidence type="ECO:0000256" key="1">
    <source>
        <dbReference type="ARBA" id="ARBA00009353"/>
    </source>
</evidence>
<dbReference type="SUPFAM" id="SSF51735">
    <property type="entry name" value="NAD(P)-binding Rossmann-fold domains"/>
    <property type="match status" value="1"/>
</dbReference>
<accession>A0ABR9U650</accession>
<dbReference type="Pfam" id="PF08338">
    <property type="entry name" value="DUF1731"/>
    <property type="match status" value="1"/>
</dbReference>
<reference evidence="4 5" key="1">
    <citation type="submission" date="2020-10" db="EMBL/GenBank/DDBJ databases">
        <authorList>
            <person name="Castelo-Branco R."/>
            <person name="Eusebio N."/>
            <person name="Adriana R."/>
            <person name="Vieira A."/>
            <person name="Brugerolle De Fraissinette N."/>
            <person name="Rezende De Castro R."/>
            <person name="Schneider M.P."/>
            <person name="Vasconcelos V."/>
            <person name="Leao P.N."/>
        </authorList>
    </citation>
    <scope>NUCLEOTIDE SEQUENCE [LARGE SCALE GENOMIC DNA]</scope>
    <source>
        <strain evidence="4 5">LEGE 06226</strain>
    </source>
</reference>
<dbReference type="CDD" id="cd05242">
    <property type="entry name" value="SDR_a8"/>
    <property type="match status" value="1"/>
</dbReference>
<proteinExistence type="inferred from homology"/>
<name>A0ABR9U650_9CYAN</name>
<sequence>MKVAVTGATGFVGSRLVERLQEDGHAVLVLTRNPERAKRVFPSSVSSGLEIVGYTPTKSGTWQQAISGCDGVVNLAGAPIADERWTPQRKQEILESRSTATQKLVEAIQNANSKPSVLVSASAVGYYGSSETALFDENSPSGRDFLANVCLAWEAAAQQVQEVGTRLVILRLGIVLGMGGALGKMLTPFKLFAGGPLGSGHQWFSWIHREDLVNLILFSLTNSSVEGVLNATAPNPVKMDQLCHALGEVLHRPSWLPVPDFALEMLLGDAAQVILQGQQVVPKRALSYNFNYQYPTVKPALEEILSSS</sequence>
<dbReference type="Pfam" id="PF01370">
    <property type="entry name" value="Epimerase"/>
    <property type="match status" value="1"/>
</dbReference>
<evidence type="ECO:0000313" key="4">
    <source>
        <dbReference type="EMBL" id="MBE9141887.1"/>
    </source>
</evidence>
<gene>
    <name evidence="4" type="ORF">IQ236_01450</name>
</gene>
<comment type="caution">
    <text evidence="4">The sequence shown here is derived from an EMBL/GenBank/DDBJ whole genome shotgun (WGS) entry which is preliminary data.</text>
</comment>
<dbReference type="InterPro" id="IPR036291">
    <property type="entry name" value="NAD(P)-bd_dom_sf"/>
</dbReference>
<evidence type="ECO:0000259" key="2">
    <source>
        <dbReference type="Pfam" id="PF01370"/>
    </source>
</evidence>
<evidence type="ECO:0000313" key="5">
    <source>
        <dbReference type="Proteomes" id="UP000640725"/>
    </source>
</evidence>
<dbReference type="RefSeq" id="WP_193867632.1">
    <property type="nucleotide sequence ID" value="NZ_JADEWU010000002.1"/>
</dbReference>
<dbReference type="InterPro" id="IPR010099">
    <property type="entry name" value="SDR39U1"/>
</dbReference>
<dbReference type="InterPro" id="IPR001509">
    <property type="entry name" value="Epimerase_deHydtase"/>
</dbReference>
<dbReference type="Gene3D" id="3.40.50.720">
    <property type="entry name" value="NAD(P)-binding Rossmann-like Domain"/>
    <property type="match status" value="1"/>
</dbReference>